<sequence>MPQTANSTAPGSAGSELHLGTVPTLLRYLGQLDGLLDLAQSQVRSQGLAEDALLEARLAPDMLPLRSQVWICGNFVPRMEAVLRGSEPRYPDWPQDLAGMRRQVQALQAQVQAWHPEDFEPAGRLVEGDAGQAWLRLPLRAWIHEFALPNFCFHLTAVYLLLRQQGLPLGKAQYDGLHRY</sequence>
<gene>
    <name evidence="1" type="ORF">ABDJ40_18220</name>
</gene>
<organism evidence="1 2">
    <name type="scientific">Roseateles flavus</name>
    <dbReference type="NCBI Taxonomy" id="3149041"/>
    <lineage>
        <taxon>Bacteria</taxon>
        <taxon>Pseudomonadati</taxon>
        <taxon>Pseudomonadota</taxon>
        <taxon>Betaproteobacteria</taxon>
        <taxon>Burkholderiales</taxon>
        <taxon>Sphaerotilaceae</taxon>
        <taxon>Roseateles</taxon>
    </lineage>
</organism>
<dbReference type="Pfam" id="PF09351">
    <property type="entry name" value="DUF1993"/>
    <property type="match status" value="1"/>
</dbReference>
<protein>
    <submittedName>
        <fullName evidence="1">DUF1993 family protein</fullName>
    </submittedName>
</protein>
<dbReference type="EMBL" id="JBDPZC010000009">
    <property type="protein sequence ID" value="MEO3714710.1"/>
    <property type="molecule type" value="Genomic_DNA"/>
</dbReference>
<name>A0ABV0GI67_9BURK</name>
<comment type="caution">
    <text evidence="1">The sequence shown here is derived from an EMBL/GenBank/DDBJ whole genome shotgun (WGS) entry which is preliminary data.</text>
</comment>
<dbReference type="InterPro" id="IPR018531">
    <property type="entry name" value="DUF1993"/>
</dbReference>
<dbReference type="PANTHER" id="PTHR36922">
    <property type="entry name" value="BLL2446 PROTEIN"/>
    <property type="match status" value="1"/>
</dbReference>
<dbReference type="InterPro" id="IPR034660">
    <property type="entry name" value="DinB/YfiT-like"/>
</dbReference>
<accession>A0ABV0GI67</accession>
<dbReference type="RefSeq" id="WP_347611786.1">
    <property type="nucleotide sequence ID" value="NZ_JBDPZC010000009.1"/>
</dbReference>
<evidence type="ECO:0000313" key="2">
    <source>
        <dbReference type="Proteomes" id="UP001462640"/>
    </source>
</evidence>
<dbReference type="SUPFAM" id="SSF109854">
    <property type="entry name" value="DinB/YfiT-like putative metalloenzymes"/>
    <property type="match status" value="1"/>
</dbReference>
<evidence type="ECO:0000313" key="1">
    <source>
        <dbReference type="EMBL" id="MEO3714710.1"/>
    </source>
</evidence>
<keyword evidence="2" id="KW-1185">Reference proteome</keyword>
<dbReference type="Proteomes" id="UP001462640">
    <property type="component" value="Unassembled WGS sequence"/>
</dbReference>
<dbReference type="PANTHER" id="PTHR36922:SF1">
    <property type="entry name" value="DUF1993 DOMAIN-CONTAINING PROTEIN"/>
    <property type="match status" value="1"/>
</dbReference>
<proteinExistence type="predicted"/>
<reference evidence="1 2" key="1">
    <citation type="submission" date="2024-05" db="EMBL/GenBank/DDBJ databases">
        <title>Roseateles sp. 2.12 16S ribosomal RNA gene Genome sequencing and assembly.</title>
        <authorList>
            <person name="Woo H."/>
        </authorList>
    </citation>
    <scope>NUCLEOTIDE SEQUENCE [LARGE SCALE GENOMIC DNA]</scope>
    <source>
        <strain evidence="1 2">2.12</strain>
    </source>
</reference>
<dbReference type="Gene3D" id="1.20.120.450">
    <property type="entry name" value="dinb family like domain"/>
    <property type="match status" value="1"/>
</dbReference>